<feature type="domain" description="UspA" evidence="2">
    <location>
        <begin position="3"/>
        <end position="138"/>
    </location>
</feature>
<dbReference type="STRING" id="1121307.CLCY_4c01560"/>
<dbReference type="CDD" id="cd00293">
    <property type="entry name" value="USP-like"/>
    <property type="match status" value="1"/>
</dbReference>
<evidence type="ECO:0000256" key="1">
    <source>
        <dbReference type="ARBA" id="ARBA00008791"/>
    </source>
</evidence>
<dbReference type="Pfam" id="PF00582">
    <property type="entry name" value="Usp"/>
    <property type="match status" value="1"/>
</dbReference>
<dbReference type="Gene3D" id="3.40.50.620">
    <property type="entry name" value="HUPs"/>
    <property type="match status" value="1"/>
</dbReference>
<dbReference type="RefSeq" id="WP_048570276.1">
    <property type="nucleotide sequence ID" value="NZ_LFVU01000024.1"/>
</dbReference>
<dbReference type="Proteomes" id="UP000036756">
    <property type="component" value="Unassembled WGS sequence"/>
</dbReference>
<dbReference type="InterPro" id="IPR006015">
    <property type="entry name" value="Universal_stress_UspA"/>
</dbReference>
<evidence type="ECO:0000259" key="2">
    <source>
        <dbReference type="Pfam" id="PF00582"/>
    </source>
</evidence>
<dbReference type="OrthoDB" id="9794782at2"/>
<protein>
    <recommendedName>
        <fullName evidence="2">UspA domain-containing protein</fullName>
    </recommendedName>
</protein>
<proteinExistence type="inferred from homology"/>
<dbReference type="InterPro" id="IPR006016">
    <property type="entry name" value="UspA"/>
</dbReference>
<sequence length="138" mass="15169">MTVKRVLVPIDKSEKTLKSIEQLKLLFRKEEVQVVLLHVIDDFNVAAVDYVSAEFMDAVTTLSNSLLDRAEGLLPGYTVEKISILGSASKEIFNTSSEKNIDLIIMTKTGSGLVDKYILGSVTSKIVKKADIPVMVIP</sequence>
<keyword evidence="4" id="KW-1185">Reference proteome</keyword>
<dbReference type="PRINTS" id="PR01438">
    <property type="entry name" value="UNVRSLSTRESS"/>
</dbReference>
<dbReference type="InterPro" id="IPR014729">
    <property type="entry name" value="Rossmann-like_a/b/a_fold"/>
</dbReference>
<organism evidence="3 4">
    <name type="scientific">Clostridium cylindrosporum DSM 605</name>
    <dbReference type="NCBI Taxonomy" id="1121307"/>
    <lineage>
        <taxon>Bacteria</taxon>
        <taxon>Bacillati</taxon>
        <taxon>Bacillota</taxon>
        <taxon>Clostridia</taxon>
        <taxon>Eubacteriales</taxon>
        <taxon>Clostridiaceae</taxon>
        <taxon>Clostridium</taxon>
    </lineage>
</organism>
<comment type="caution">
    <text evidence="3">The sequence shown here is derived from an EMBL/GenBank/DDBJ whole genome shotgun (WGS) entry which is preliminary data.</text>
</comment>
<comment type="similarity">
    <text evidence="1">Belongs to the universal stress protein A family.</text>
</comment>
<dbReference type="EMBL" id="LFVU01000024">
    <property type="protein sequence ID" value="KMT22183.1"/>
    <property type="molecule type" value="Genomic_DNA"/>
</dbReference>
<dbReference type="AlphaFoldDB" id="A0A0J8DD61"/>
<evidence type="ECO:0000313" key="3">
    <source>
        <dbReference type="EMBL" id="KMT22183.1"/>
    </source>
</evidence>
<dbReference type="PATRIC" id="fig|1121307.3.peg.1811"/>
<dbReference type="SUPFAM" id="SSF52402">
    <property type="entry name" value="Adenine nucleotide alpha hydrolases-like"/>
    <property type="match status" value="1"/>
</dbReference>
<gene>
    <name evidence="3" type="ORF">CLCY_4c01560</name>
</gene>
<reference evidence="3 4" key="1">
    <citation type="submission" date="2015-06" db="EMBL/GenBank/DDBJ databases">
        <title>Draft genome sequence of the purine-degrading Clostridium cylindrosporum HC-1 (DSM 605).</title>
        <authorList>
            <person name="Poehlein A."/>
            <person name="Schiel-Bengelsdorf B."/>
            <person name="Bengelsdorf F."/>
            <person name="Daniel R."/>
            <person name="Duerre P."/>
        </authorList>
    </citation>
    <scope>NUCLEOTIDE SEQUENCE [LARGE SCALE GENOMIC DNA]</scope>
    <source>
        <strain evidence="3 4">DSM 605</strain>
    </source>
</reference>
<accession>A0A0J8DD61</accession>
<name>A0A0J8DD61_CLOCY</name>
<dbReference type="PANTHER" id="PTHR46268">
    <property type="entry name" value="STRESS RESPONSE PROTEIN NHAX"/>
    <property type="match status" value="1"/>
</dbReference>
<dbReference type="PANTHER" id="PTHR46268:SF6">
    <property type="entry name" value="UNIVERSAL STRESS PROTEIN UP12"/>
    <property type="match status" value="1"/>
</dbReference>
<evidence type="ECO:0000313" key="4">
    <source>
        <dbReference type="Proteomes" id="UP000036756"/>
    </source>
</evidence>